<reference evidence="2 3" key="1">
    <citation type="journal article" date="2017" name="Int. J. Syst. Evol. Microbiol.">
        <title>Mycobacterium talmoniae sp. nov., a slowly growing mycobacterium isolated from human respiratory samples.</title>
        <authorList>
            <person name="Davidson R.M."/>
            <person name="DeGroote M.A."/>
            <person name="Marola J.L."/>
            <person name="Buss S."/>
            <person name="Jones V."/>
            <person name="McNeil M.R."/>
            <person name="Freifeld A.G."/>
            <person name="Elaine Epperson L."/>
            <person name="Hasan N.A."/>
            <person name="Jackson M."/>
            <person name="Iwen P.C."/>
            <person name="Salfinger M."/>
            <person name="Strong M."/>
        </authorList>
    </citation>
    <scope>NUCLEOTIDE SEQUENCE [LARGE SCALE GENOMIC DNA]</scope>
    <source>
        <strain evidence="2 3">ATCC BAA-2683</strain>
    </source>
</reference>
<name>A0A2S8BIK7_9MYCO</name>
<comment type="caution">
    <text evidence="2">The sequence shown here is derived from an EMBL/GenBank/DDBJ whole genome shotgun (WGS) entry which is preliminary data.</text>
</comment>
<evidence type="ECO:0000256" key="1">
    <source>
        <dbReference type="SAM" id="MobiDB-lite"/>
    </source>
</evidence>
<protein>
    <submittedName>
        <fullName evidence="2">Uncharacterized protein</fullName>
    </submittedName>
</protein>
<proteinExistence type="predicted"/>
<feature type="compositionally biased region" description="Low complexity" evidence="1">
    <location>
        <begin position="17"/>
        <end position="32"/>
    </location>
</feature>
<dbReference type="EMBL" id="PPEA01000474">
    <property type="protein sequence ID" value="PQM46517.1"/>
    <property type="molecule type" value="Genomic_DNA"/>
</dbReference>
<gene>
    <name evidence="2" type="ORF">C1Y40_03311</name>
</gene>
<accession>A0A2S8BIK7</accession>
<dbReference type="Proteomes" id="UP000238296">
    <property type="component" value="Unassembled WGS sequence"/>
</dbReference>
<sequence length="116" mass="12319">MGSNQDPPAGDDRPDEATTPAGAEPPAYAEQPPQYPSGGSMRFQDADSTQPRPPTVAEADSHPGGAVGRRTAAKFYSHVNRRCGENAVIYLYLRLGQRPGRRTVCPAVTAGVAARR</sequence>
<organism evidence="2 3">
    <name type="scientific">Mycobacterium talmoniae</name>
    <dbReference type="NCBI Taxonomy" id="1858794"/>
    <lineage>
        <taxon>Bacteria</taxon>
        <taxon>Bacillati</taxon>
        <taxon>Actinomycetota</taxon>
        <taxon>Actinomycetes</taxon>
        <taxon>Mycobacteriales</taxon>
        <taxon>Mycobacteriaceae</taxon>
        <taxon>Mycobacterium</taxon>
    </lineage>
</organism>
<evidence type="ECO:0000313" key="3">
    <source>
        <dbReference type="Proteomes" id="UP000238296"/>
    </source>
</evidence>
<feature type="region of interest" description="Disordered" evidence="1">
    <location>
        <begin position="1"/>
        <end position="67"/>
    </location>
</feature>
<evidence type="ECO:0000313" key="2">
    <source>
        <dbReference type="EMBL" id="PQM46517.1"/>
    </source>
</evidence>
<dbReference type="AlphaFoldDB" id="A0A2S8BIK7"/>